<accession>A0A0G0LSG1</accession>
<dbReference type="SUPFAM" id="SSF53335">
    <property type="entry name" value="S-adenosyl-L-methionine-dependent methyltransferases"/>
    <property type="match status" value="1"/>
</dbReference>
<dbReference type="InterPro" id="IPR029063">
    <property type="entry name" value="SAM-dependent_MTases_sf"/>
</dbReference>
<dbReference type="CDD" id="cd02440">
    <property type="entry name" value="AdoMet_MTases"/>
    <property type="match status" value="1"/>
</dbReference>
<evidence type="ECO:0000259" key="1">
    <source>
        <dbReference type="Pfam" id="PF08241"/>
    </source>
</evidence>
<proteinExistence type="predicted"/>
<evidence type="ECO:0000313" key="3">
    <source>
        <dbReference type="Proteomes" id="UP000034207"/>
    </source>
</evidence>
<dbReference type="PANTHER" id="PTHR43591">
    <property type="entry name" value="METHYLTRANSFERASE"/>
    <property type="match status" value="1"/>
</dbReference>
<dbReference type="AlphaFoldDB" id="A0A0G0LSG1"/>
<dbReference type="Pfam" id="PF08241">
    <property type="entry name" value="Methyltransf_11"/>
    <property type="match status" value="1"/>
</dbReference>
<reference evidence="2 3" key="1">
    <citation type="journal article" date="2015" name="Nature">
        <title>rRNA introns, odd ribosomes, and small enigmatic genomes across a large radiation of phyla.</title>
        <authorList>
            <person name="Brown C.T."/>
            <person name="Hug L.A."/>
            <person name="Thomas B.C."/>
            <person name="Sharon I."/>
            <person name="Castelle C.J."/>
            <person name="Singh A."/>
            <person name="Wilkins M.J."/>
            <person name="Williams K.H."/>
            <person name="Banfield J.F."/>
        </authorList>
    </citation>
    <scope>NUCLEOTIDE SEQUENCE [LARGE SCALE GENOMIC DNA]</scope>
</reference>
<name>A0A0G0LSG1_UNCC2</name>
<dbReference type="STRING" id="1618345.UT18_C0007G0109"/>
<comment type="caution">
    <text evidence="2">The sequence shown here is derived from an EMBL/GenBank/DDBJ whole genome shotgun (WGS) entry which is preliminary data.</text>
</comment>
<dbReference type="Proteomes" id="UP000034207">
    <property type="component" value="Unassembled WGS sequence"/>
</dbReference>
<protein>
    <recommendedName>
        <fullName evidence="1">Methyltransferase type 11 domain-containing protein</fullName>
    </recommendedName>
</protein>
<organism evidence="2 3">
    <name type="scientific">candidate division CPR2 bacterium GW2011_GWC2_39_10</name>
    <dbReference type="NCBI Taxonomy" id="1618345"/>
    <lineage>
        <taxon>Bacteria</taxon>
        <taxon>Bacteria division CPR2</taxon>
    </lineage>
</organism>
<dbReference type="Gene3D" id="3.40.50.150">
    <property type="entry name" value="Vaccinia Virus protein VP39"/>
    <property type="match status" value="1"/>
</dbReference>
<gene>
    <name evidence="2" type="ORF">UT18_C0007G0109</name>
</gene>
<feature type="domain" description="Methyltransferase type 11" evidence="1">
    <location>
        <begin position="33"/>
        <end position="112"/>
    </location>
</feature>
<evidence type="ECO:0000313" key="2">
    <source>
        <dbReference type="EMBL" id="KKQ94853.1"/>
    </source>
</evidence>
<sequence>MKQIRFISKKPNRRAGIISGLLKGEIPEGSKVLDIGSGPGVVGCQVAKDYKSQVHGLDIKDRNTASISFKVYDGEHMPFKDQEFDIGLLIFTLHHTKDPDQVLKEAKRVCRKIIILEDLYATKLDFLLLALNDIIFNTFTINRETKLPFNFRTIAGWKHIFDKLGLMVEKKKIGLKVGGFFPISHVLFVLTK</sequence>
<dbReference type="GO" id="GO:0008757">
    <property type="term" value="F:S-adenosylmethionine-dependent methyltransferase activity"/>
    <property type="evidence" value="ECO:0007669"/>
    <property type="project" value="InterPro"/>
</dbReference>
<dbReference type="EMBL" id="LBVV01000007">
    <property type="protein sequence ID" value="KKQ94853.1"/>
    <property type="molecule type" value="Genomic_DNA"/>
</dbReference>
<dbReference type="InterPro" id="IPR013216">
    <property type="entry name" value="Methyltransf_11"/>
</dbReference>